<keyword evidence="1" id="KW-1133">Transmembrane helix</keyword>
<dbReference type="InterPro" id="IPR043128">
    <property type="entry name" value="Rev_trsase/Diguanyl_cyclase"/>
</dbReference>
<dbReference type="RefSeq" id="WP_301128480.1">
    <property type="nucleotide sequence ID" value="NZ_JAUHPV010000005.1"/>
</dbReference>
<dbReference type="Proteomes" id="UP001172738">
    <property type="component" value="Unassembled WGS sequence"/>
</dbReference>
<dbReference type="Pfam" id="PF00990">
    <property type="entry name" value="GGDEF"/>
    <property type="match status" value="1"/>
</dbReference>
<keyword evidence="1" id="KW-0812">Transmembrane</keyword>
<gene>
    <name evidence="3" type="ORF">QQX04_09360</name>
</gene>
<evidence type="ECO:0000256" key="1">
    <source>
        <dbReference type="SAM" id="Phobius"/>
    </source>
</evidence>
<feature type="domain" description="GGDEF" evidence="2">
    <location>
        <begin position="258"/>
        <end position="387"/>
    </location>
</feature>
<feature type="transmembrane region" description="Helical" evidence="1">
    <location>
        <begin position="92"/>
        <end position="108"/>
    </location>
</feature>
<dbReference type="SUPFAM" id="SSF55073">
    <property type="entry name" value="Nucleotide cyclase"/>
    <property type="match status" value="1"/>
</dbReference>
<evidence type="ECO:0000313" key="4">
    <source>
        <dbReference type="Proteomes" id="UP001172738"/>
    </source>
</evidence>
<keyword evidence="1" id="KW-0472">Membrane</keyword>
<dbReference type="PANTHER" id="PTHR45138:SF9">
    <property type="entry name" value="DIGUANYLATE CYCLASE DGCM-RELATED"/>
    <property type="match status" value="1"/>
</dbReference>
<protein>
    <submittedName>
        <fullName evidence="3">GGDEF domain-containing protein</fullName>
        <ecNumber evidence="3">2.7.7.65</ecNumber>
    </submittedName>
</protein>
<feature type="transmembrane region" description="Helical" evidence="1">
    <location>
        <begin position="120"/>
        <end position="141"/>
    </location>
</feature>
<dbReference type="EC" id="2.7.7.65" evidence="3"/>
<dbReference type="GO" id="GO:0052621">
    <property type="term" value="F:diguanylate cyclase activity"/>
    <property type="evidence" value="ECO:0007669"/>
    <property type="project" value="UniProtKB-EC"/>
</dbReference>
<proteinExistence type="predicted"/>
<accession>A0ABT8G238</accession>
<dbReference type="PROSITE" id="PS50887">
    <property type="entry name" value="GGDEF"/>
    <property type="match status" value="1"/>
</dbReference>
<comment type="caution">
    <text evidence="3">The sequence shown here is derived from an EMBL/GenBank/DDBJ whole genome shotgun (WGS) entry which is preliminary data.</text>
</comment>
<dbReference type="PANTHER" id="PTHR45138">
    <property type="entry name" value="REGULATORY COMPONENTS OF SENSORY TRANSDUCTION SYSTEM"/>
    <property type="match status" value="1"/>
</dbReference>
<keyword evidence="3" id="KW-0808">Transferase</keyword>
<keyword evidence="3" id="KW-0548">Nucleotidyltransferase</keyword>
<dbReference type="InterPro" id="IPR000160">
    <property type="entry name" value="GGDEF_dom"/>
</dbReference>
<dbReference type="CDD" id="cd01949">
    <property type="entry name" value="GGDEF"/>
    <property type="match status" value="1"/>
</dbReference>
<reference evidence="3" key="1">
    <citation type="submission" date="2023-06" db="EMBL/GenBank/DDBJ databases">
        <title>SYSU T00b26.</title>
        <authorList>
            <person name="Gao L."/>
            <person name="Fang B.-Z."/>
            <person name="Li W.-J."/>
        </authorList>
    </citation>
    <scope>NUCLEOTIDE SEQUENCE</scope>
    <source>
        <strain evidence="3">SYSU T00b26</strain>
    </source>
</reference>
<feature type="transmembrane region" description="Helical" evidence="1">
    <location>
        <begin position="36"/>
        <end position="54"/>
    </location>
</feature>
<dbReference type="InterPro" id="IPR029787">
    <property type="entry name" value="Nucleotide_cyclase"/>
</dbReference>
<feature type="transmembrane region" description="Helical" evidence="1">
    <location>
        <begin position="194"/>
        <end position="215"/>
    </location>
</feature>
<organism evidence="3 4">
    <name type="scientific">Demequina zhanjiangensis</name>
    <dbReference type="NCBI Taxonomy" id="3051659"/>
    <lineage>
        <taxon>Bacteria</taxon>
        <taxon>Bacillati</taxon>
        <taxon>Actinomycetota</taxon>
        <taxon>Actinomycetes</taxon>
        <taxon>Micrococcales</taxon>
        <taxon>Demequinaceae</taxon>
        <taxon>Demequina</taxon>
    </lineage>
</organism>
<dbReference type="SMART" id="SM00267">
    <property type="entry name" value="GGDEF"/>
    <property type="match status" value="1"/>
</dbReference>
<dbReference type="InterPro" id="IPR050469">
    <property type="entry name" value="Diguanylate_Cyclase"/>
</dbReference>
<evidence type="ECO:0000313" key="3">
    <source>
        <dbReference type="EMBL" id="MDN4473195.1"/>
    </source>
</evidence>
<feature type="transmembrane region" description="Helical" evidence="1">
    <location>
        <begin position="161"/>
        <end position="182"/>
    </location>
</feature>
<sequence length="390" mass="41617">MLDALTTRMVLASVTLAVLVLFYVGTYRRGGSRYAAWWCLALLSAGVGTAAYLFNGTSLQGLMNPIGNLLSVAGVGFVWFAARAVRGEKPVWWLWGVVVGVTALASALDSPSEDVWAGGPVVLGGMSLSLGLAAWEISLVLRERKTLGPRGHEDGAKVSLLAMEVASTGLALFYVARVVGYLTIGPDDPRFEAWMGTSITTIALTVVLVVATFSMSEVSHLELNRDLRIRAAYDDLTGLLTRGEFLATAQKHSQGGATPRYAVMADLDYFKDLNDALGHAAGDRALRAFGAACRKAVEGHGIAGRVGGEEFALLVEARDLEDVRGIASEISRTYADAAPIRLGTPTVSYGVSEVQRGESMEQALARADEALYRAKRAGRDRFEVAETRAA</sequence>
<feature type="transmembrane region" description="Helical" evidence="1">
    <location>
        <begin position="6"/>
        <end position="24"/>
    </location>
</feature>
<evidence type="ECO:0000259" key="2">
    <source>
        <dbReference type="PROSITE" id="PS50887"/>
    </source>
</evidence>
<dbReference type="NCBIfam" id="TIGR00254">
    <property type="entry name" value="GGDEF"/>
    <property type="match status" value="1"/>
</dbReference>
<feature type="transmembrane region" description="Helical" evidence="1">
    <location>
        <begin position="66"/>
        <end position="85"/>
    </location>
</feature>
<dbReference type="Gene3D" id="3.30.70.270">
    <property type="match status" value="1"/>
</dbReference>
<name>A0ABT8G238_9MICO</name>
<dbReference type="EMBL" id="JAUHPV010000005">
    <property type="protein sequence ID" value="MDN4473195.1"/>
    <property type="molecule type" value="Genomic_DNA"/>
</dbReference>
<keyword evidence="4" id="KW-1185">Reference proteome</keyword>